<keyword evidence="2" id="KW-1185">Reference proteome</keyword>
<comment type="caution">
    <text evidence="1">The sequence shown here is derived from an EMBL/GenBank/DDBJ whole genome shotgun (WGS) entry which is preliminary data.</text>
</comment>
<protein>
    <submittedName>
        <fullName evidence="1">Uncharacterized protein</fullName>
    </submittedName>
</protein>
<dbReference type="EMBL" id="CAJOBP010047859">
    <property type="protein sequence ID" value="CAF4798678.1"/>
    <property type="molecule type" value="Genomic_DNA"/>
</dbReference>
<reference evidence="1" key="1">
    <citation type="submission" date="2021-02" db="EMBL/GenBank/DDBJ databases">
        <authorList>
            <person name="Nowell W R."/>
        </authorList>
    </citation>
    <scope>NUCLEOTIDE SEQUENCE</scope>
</reference>
<gene>
    <name evidence="1" type="ORF">UJA718_LOCUS41183</name>
</gene>
<evidence type="ECO:0000313" key="1">
    <source>
        <dbReference type="EMBL" id="CAF4798678.1"/>
    </source>
</evidence>
<sequence length="48" mass="5660">RKPVTQQGEKEMDLNLHFSGKIETLINAFMEHQTPPFSRKYVLDLTDR</sequence>
<feature type="non-terminal residue" evidence="1">
    <location>
        <position position="1"/>
    </location>
</feature>
<organism evidence="1 2">
    <name type="scientific">Rotaria socialis</name>
    <dbReference type="NCBI Taxonomy" id="392032"/>
    <lineage>
        <taxon>Eukaryota</taxon>
        <taxon>Metazoa</taxon>
        <taxon>Spiralia</taxon>
        <taxon>Gnathifera</taxon>
        <taxon>Rotifera</taxon>
        <taxon>Eurotatoria</taxon>
        <taxon>Bdelloidea</taxon>
        <taxon>Philodinida</taxon>
        <taxon>Philodinidae</taxon>
        <taxon>Rotaria</taxon>
    </lineage>
</organism>
<dbReference type="AlphaFoldDB" id="A0A821P2U9"/>
<proteinExistence type="predicted"/>
<dbReference type="Proteomes" id="UP000663873">
    <property type="component" value="Unassembled WGS sequence"/>
</dbReference>
<name>A0A821P2U9_9BILA</name>
<evidence type="ECO:0000313" key="2">
    <source>
        <dbReference type="Proteomes" id="UP000663873"/>
    </source>
</evidence>
<accession>A0A821P2U9</accession>